<protein>
    <submittedName>
        <fullName evidence="1">Enamine deaminase RidA</fullName>
    </submittedName>
</protein>
<reference evidence="1 2" key="1">
    <citation type="submission" date="2016-10" db="EMBL/GenBank/DDBJ databases">
        <title>Complete genome sequences of three Cupriavidus strains isolated from various Malaysian environments.</title>
        <authorList>
            <person name="Abdullah A.A.-A."/>
            <person name="Shafie N.A.H."/>
            <person name="Lau N.S."/>
        </authorList>
    </citation>
    <scope>NUCLEOTIDE SEQUENCE [LARGE SCALE GENOMIC DNA]</scope>
    <source>
        <strain evidence="1 2">USMAA1020</strain>
    </source>
</reference>
<dbReference type="PANTHER" id="PTHR11803:SF39">
    <property type="entry name" value="2-IMINOBUTANOATE_2-IMINOPROPANOATE DEAMINASE"/>
    <property type="match status" value="1"/>
</dbReference>
<dbReference type="CDD" id="cd00448">
    <property type="entry name" value="YjgF_YER057c_UK114_family"/>
    <property type="match status" value="1"/>
</dbReference>
<dbReference type="EMBL" id="CP017755">
    <property type="protein sequence ID" value="AOZ10403.1"/>
    <property type="molecule type" value="Genomic_DNA"/>
</dbReference>
<dbReference type="Gene3D" id="3.30.1330.40">
    <property type="entry name" value="RutC-like"/>
    <property type="match status" value="1"/>
</dbReference>
<proteinExistence type="predicted"/>
<dbReference type="InterPro" id="IPR006175">
    <property type="entry name" value="YjgF/YER057c/UK114"/>
</dbReference>
<dbReference type="Pfam" id="PF01042">
    <property type="entry name" value="Ribonuc_L-PSP"/>
    <property type="match status" value="1"/>
</dbReference>
<name>A0A1D9IEG6_9BURK</name>
<evidence type="ECO:0000313" key="1">
    <source>
        <dbReference type="EMBL" id="AOZ10403.1"/>
    </source>
</evidence>
<dbReference type="PANTHER" id="PTHR11803">
    <property type="entry name" value="2-IMINOBUTANOATE/2-IMINOPROPANOATE DEAMINASE RIDA"/>
    <property type="match status" value="1"/>
</dbReference>
<accession>A0A1D9IEG6</accession>
<dbReference type="InterPro" id="IPR035959">
    <property type="entry name" value="RutC-like_sf"/>
</dbReference>
<evidence type="ECO:0000313" key="2">
    <source>
        <dbReference type="Proteomes" id="UP000177515"/>
    </source>
</evidence>
<sequence>MLQRILSTRVAAPKFAYSPCVRHGATAYVAGMVALDPDSGRLVDGGVAAQTRRIFDNLQLALPDYGLDLDALCLARAYLSDFSTFAEFNHAWESVFAGRPLPARTTLGVAALPLGAAVEIEFTFACSTAERS</sequence>
<gene>
    <name evidence="1" type="ORF">BKK80_33005</name>
</gene>
<dbReference type="RefSeq" id="WP_071072890.1">
    <property type="nucleotide sequence ID" value="NZ_CP017755.1"/>
</dbReference>
<keyword evidence="2" id="KW-1185">Reference proteome</keyword>
<dbReference type="Proteomes" id="UP000177515">
    <property type="component" value="Chromosome 2"/>
</dbReference>
<dbReference type="SUPFAM" id="SSF55298">
    <property type="entry name" value="YjgF-like"/>
    <property type="match status" value="1"/>
</dbReference>
<organism evidence="1 2">
    <name type="scientific">Cupriavidus malaysiensis</name>
    <dbReference type="NCBI Taxonomy" id="367825"/>
    <lineage>
        <taxon>Bacteria</taxon>
        <taxon>Pseudomonadati</taxon>
        <taxon>Pseudomonadota</taxon>
        <taxon>Betaproteobacteria</taxon>
        <taxon>Burkholderiales</taxon>
        <taxon>Burkholderiaceae</taxon>
        <taxon>Cupriavidus</taxon>
    </lineage>
</organism>